<dbReference type="PANTHER" id="PTHR43335">
    <property type="entry name" value="ABC TRANSPORTER, ATP-BINDING PROTEIN"/>
    <property type="match status" value="1"/>
</dbReference>
<dbReference type="InterPro" id="IPR025302">
    <property type="entry name" value="DrrA1/2-like_C"/>
</dbReference>
<evidence type="ECO:0000256" key="1">
    <source>
        <dbReference type="ARBA" id="ARBA00005417"/>
    </source>
</evidence>
<comment type="similarity">
    <text evidence="1">Belongs to the ABC transporter superfamily.</text>
</comment>
<dbReference type="Pfam" id="PF13732">
    <property type="entry name" value="DrrA1-3_C"/>
    <property type="match status" value="1"/>
</dbReference>
<dbReference type="OrthoDB" id="9801987at2"/>
<gene>
    <name evidence="6" type="ORF">EI42_04582</name>
</gene>
<dbReference type="InterPro" id="IPR027417">
    <property type="entry name" value="P-loop_NTPase"/>
</dbReference>
<sequence length="310" mass="35238">MGLTVEHINKSFGSFQAIKELSMEVKEGSLFGFLGANGAGKTTTMRMILDIIRPDSGRITWQGTPVHEVPRHHWGYLPEERGLYPKMIVEEQLLFLARLNGLSKQDAQKELDEWLERFQINANRKKKVEELSKGNQQKVQFLATIMHNPDILIMDEPFSGLDPVNANVLKDAFLEMHRRGKTIIFSTHQLEQVEEMCEDVVIINKGEVVVQGSVREIKRQHGRNIVRIKLDNDPECAWLDTIEGVQVLKRRQDYIELRIQPSVTPNTILAEALRQNGMVTLFELVEPSLTDIFIARVGQIALPDAPSHSA</sequence>
<evidence type="ECO:0000256" key="4">
    <source>
        <dbReference type="ARBA" id="ARBA00022840"/>
    </source>
</evidence>
<evidence type="ECO:0000313" key="7">
    <source>
        <dbReference type="Proteomes" id="UP000248806"/>
    </source>
</evidence>
<dbReference type="PROSITE" id="PS00211">
    <property type="entry name" value="ABC_TRANSPORTER_1"/>
    <property type="match status" value="1"/>
</dbReference>
<evidence type="ECO:0000259" key="5">
    <source>
        <dbReference type="PROSITE" id="PS50893"/>
    </source>
</evidence>
<dbReference type="CDD" id="cd03269">
    <property type="entry name" value="ABC_putative_ATPase"/>
    <property type="match status" value="1"/>
</dbReference>
<dbReference type="SMART" id="SM00382">
    <property type="entry name" value="AAA"/>
    <property type="match status" value="1"/>
</dbReference>
<dbReference type="InterPro" id="IPR017871">
    <property type="entry name" value="ABC_transporter-like_CS"/>
</dbReference>
<accession>A0A326U2D1</accession>
<proteinExistence type="inferred from homology"/>
<dbReference type="RefSeq" id="WP_111324897.1">
    <property type="nucleotide sequence ID" value="NZ_BIFX01000001.1"/>
</dbReference>
<keyword evidence="4 6" id="KW-0067">ATP-binding</keyword>
<organism evidence="6 7">
    <name type="scientific">Thermosporothrix hazakensis</name>
    <dbReference type="NCBI Taxonomy" id="644383"/>
    <lineage>
        <taxon>Bacteria</taxon>
        <taxon>Bacillati</taxon>
        <taxon>Chloroflexota</taxon>
        <taxon>Ktedonobacteria</taxon>
        <taxon>Ktedonobacterales</taxon>
        <taxon>Thermosporotrichaceae</taxon>
        <taxon>Thermosporothrix</taxon>
    </lineage>
</organism>
<dbReference type="GO" id="GO:0005524">
    <property type="term" value="F:ATP binding"/>
    <property type="evidence" value="ECO:0007669"/>
    <property type="project" value="UniProtKB-KW"/>
</dbReference>
<dbReference type="EMBL" id="QKUF01000021">
    <property type="protein sequence ID" value="PZW24700.1"/>
    <property type="molecule type" value="Genomic_DNA"/>
</dbReference>
<keyword evidence="2" id="KW-0813">Transport</keyword>
<dbReference type="InterPro" id="IPR003593">
    <property type="entry name" value="AAA+_ATPase"/>
</dbReference>
<dbReference type="Pfam" id="PF00005">
    <property type="entry name" value="ABC_tran"/>
    <property type="match status" value="1"/>
</dbReference>
<dbReference type="Gene3D" id="3.40.50.300">
    <property type="entry name" value="P-loop containing nucleotide triphosphate hydrolases"/>
    <property type="match status" value="1"/>
</dbReference>
<dbReference type="InterPro" id="IPR003439">
    <property type="entry name" value="ABC_transporter-like_ATP-bd"/>
</dbReference>
<dbReference type="GO" id="GO:0016887">
    <property type="term" value="F:ATP hydrolysis activity"/>
    <property type="evidence" value="ECO:0007669"/>
    <property type="project" value="InterPro"/>
</dbReference>
<keyword evidence="3" id="KW-0547">Nucleotide-binding</keyword>
<keyword evidence="7" id="KW-1185">Reference proteome</keyword>
<dbReference type="PANTHER" id="PTHR43335:SF4">
    <property type="entry name" value="ABC TRANSPORTER, ATP-BINDING PROTEIN"/>
    <property type="match status" value="1"/>
</dbReference>
<evidence type="ECO:0000256" key="3">
    <source>
        <dbReference type="ARBA" id="ARBA00022741"/>
    </source>
</evidence>
<evidence type="ECO:0000256" key="2">
    <source>
        <dbReference type="ARBA" id="ARBA00022448"/>
    </source>
</evidence>
<name>A0A326U2D1_THEHA</name>
<comment type="caution">
    <text evidence="6">The sequence shown here is derived from an EMBL/GenBank/DDBJ whole genome shotgun (WGS) entry which is preliminary data.</text>
</comment>
<dbReference type="Proteomes" id="UP000248806">
    <property type="component" value="Unassembled WGS sequence"/>
</dbReference>
<dbReference type="AlphaFoldDB" id="A0A326U2D1"/>
<dbReference type="SUPFAM" id="SSF52540">
    <property type="entry name" value="P-loop containing nucleoside triphosphate hydrolases"/>
    <property type="match status" value="1"/>
</dbReference>
<dbReference type="PROSITE" id="PS50893">
    <property type="entry name" value="ABC_TRANSPORTER_2"/>
    <property type="match status" value="1"/>
</dbReference>
<reference evidence="6 7" key="1">
    <citation type="submission" date="2018-06" db="EMBL/GenBank/DDBJ databases">
        <title>Genomic Encyclopedia of Archaeal and Bacterial Type Strains, Phase II (KMG-II): from individual species to whole genera.</title>
        <authorList>
            <person name="Goeker M."/>
        </authorList>
    </citation>
    <scope>NUCLEOTIDE SEQUENCE [LARGE SCALE GENOMIC DNA]</scope>
    <source>
        <strain evidence="6 7">ATCC BAA-1881</strain>
    </source>
</reference>
<feature type="domain" description="ABC transporter" evidence="5">
    <location>
        <begin position="3"/>
        <end position="230"/>
    </location>
</feature>
<evidence type="ECO:0000313" key="6">
    <source>
        <dbReference type="EMBL" id="PZW24700.1"/>
    </source>
</evidence>
<protein>
    <submittedName>
        <fullName evidence="6">ABC-2 type transport system ATP-binding protein</fullName>
    </submittedName>
</protein>